<reference evidence="5 7" key="4">
    <citation type="submission" date="2015-03" db="EMBL/GenBank/DDBJ databases">
        <authorList>
            <person name="Regsiter A."/>
            <person name="william w."/>
        </authorList>
    </citation>
    <scope>NUCLEOTIDE SEQUENCE [LARGE SCALE GENOMIC DNA]</scope>
    <source>
        <strain evidence="5 7">CB1</strain>
    </source>
</reference>
<keyword evidence="7" id="KW-1185">Reference proteome</keyword>
<gene>
    <name evidence="4" type="ordered locus">THI_3648</name>
    <name evidence="5" type="ORF">THICB1_160070</name>
</gene>
<dbReference type="HOGENOM" id="CLU_012494_4_7_4"/>
<evidence type="ECO:0000313" key="7">
    <source>
        <dbReference type="Proteomes" id="UP000078599"/>
    </source>
</evidence>
<keyword evidence="2" id="KW-1133">Transmembrane helix</keyword>
<dbReference type="EMBL" id="CTRI01000008">
    <property type="protein sequence ID" value="CQR31110.1"/>
    <property type="molecule type" value="Genomic_DNA"/>
</dbReference>
<dbReference type="EMBL" id="FP475956">
    <property type="protein sequence ID" value="CAZ90229.1"/>
    <property type="molecule type" value="Genomic_DNA"/>
</dbReference>
<evidence type="ECO:0000313" key="5">
    <source>
        <dbReference type="EMBL" id="CQR31110.1"/>
    </source>
</evidence>
<dbReference type="eggNOG" id="COG0657">
    <property type="taxonomic scope" value="Bacteria"/>
</dbReference>
<dbReference type="Gene3D" id="3.40.50.1820">
    <property type="entry name" value="alpha/beta hydrolase"/>
    <property type="match status" value="1"/>
</dbReference>
<dbReference type="SUPFAM" id="SSF53474">
    <property type="entry name" value="alpha/beta-Hydrolases"/>
    <property type="match status" value="1"/>
</dbReference>
<dbReference type="PANTHER" id="PTHR48081">
    <property type="entry name" value="AB HYDROLASE SUPERFAMILY PROTEIN C4A8.06C"/>
    <property type="match status" value="1"/>
</dbReference>
<name>D6CNV1_THIA3</name>
<dbReference type="KEGG" id="thi:THI_3648"/>
<dbReference type="InterPro" id="IPR013094">
    <property type="entry name" value="AB_hydrolase_3"/>
</dbReference>
<evidence type="ECO:0000313" key="6">
    <source>
        <dbReference type="Proteomes" id="UP000002372"/>
    </source>
</evidence>
<dbReference type="PANTHER" id="PTHR48081:SF33">
    <property type="entry name" value="KYNURENINE FORMAMIDASE"/>
    <property type="match status" value="1"/>
</dbReference>
<keyword evidence="2" id="KW-0472">Membrane</keyword>
<dbReference type="Proteomes" id="UP000002372">
    <property type="component" value="Chromosome"/>
</dbReference>
<keyword evidence="2" id="KW-0812">Transmembrane</keyword>
<organism evidence="4 6">
    <name type="scientific">Thiomonas arsenitoxydans (strain DSM 22701 / CIP 110005 / 3As)</name>
    <dbReference type="NCBI Taxonomy" id="426114"/>
    <lineage>
        <taxon>Bacteria</taxon>
        <taxon>Pseudomonadati</taxon>
        <taxon>Pseudomonadota</taxon>
        <taxon>Betaproteobacteria</taxon>
        <taxon>Burkholderiales</taxon>
        <taxon>Thiomonas</taxon>
    </lineage>
</organism>
<sequence length="278" mass="30305">MSAKITQKRPMHLYRGMDKATLDAAYNNSAAVTDSAQILMRWEDRSMQLRSSRASLLVLHYATGERNRIDCFDAGPGTPWLAFIHGGYWQMRAKETFHFVAAGPLALGISVAFIGYTLAPEKRLDGIVAEISAALDILTQRVGAIHLSGWSAGAHLVAMSMGHPAVKSGLAMSGIYDLEPMRLCYVNDKLGLDEDEVVRNSPIALPAPSKPLVIAYGGSELAELQRQSVSYFQTLQIQRTNLHALERLDGHHHFSILEELASPTGALALAAARLTAVR</sequence>
<dbReference type="Proteomes" id="UP000078599">
    <property type="component" value="Unassembled WGS sequence"/>
</dbReference>
<accession>D6CNV1</accession>
<evidence type="ECO:0000259" key="3">
    <source>
        <dbReference type="Pfam" id="PF07859"/>
    </source>
</evidence>
<dbReference type="Pfam" id="PF07859">
    <property type="entry name" value="Abhydrolase_3"/>
    <property type="match status" value="1"/>
</dbReference>
<reference evidence="6" key="2">
    <citation type="journal article" date="2010" name="PLoS Genet.">
        <title>Structure, function, and evolution of the Thiomonas spp. genome.</title>
        <authorList>
            <person name="Arsene-Ploetze F."/>
            <person name="Koechler S."/>
            <person name="Marchal M."/>
            <person name="Coppee J.Y."/>
            <person name="Chandler M."/>
            <person name="Bonnefoy V."/>
            <person name="Brochier-Armanet C."/>
            <person name="Barakat M."/>
            <person name="Barbe V."/>
            <person name="Battaglia-Brunet F."/>
            <person name="Bruneel O."/>
            <person name="Bryan C.G."/>
            <person name="Cleiss-Arnold J."/>
            <person name="Cruveiller S."/>
            <person name="Erhardt M."/>
            <person name="Heinrich-Salmeron A."/>
            <person name="Hommais F."/>
            <person name="Joulian C."/>
            <person name="Krin E."/>
            <person name="Lieutaud A."/>
            <person name="Lievremont D."/>
            <person name="Michel C."/>
            <person name="Muller D."/>
            <person name="Ortet P."/>
            <person name="Proux C."/>
            <person name="Siguier P."/>
            <person name="Roche D."/>
            <person name="Rouy Z."/>
            <person name="Salvignol G."/>
            <person name="Slyemi D."/>
            <person name="Talla E."/>
            <person name="Weiss S."/>
            <person name="Weissenbach J."/>
            <person name="Medigue C."/>
            <person name="Bertin P.N."/>
        </authorList>
    </citation>
    <scope>NUCLEOTIDE SEQUENCE [LARGE SCALE GENOMIC DNA]</scope>
    <source>
        <strain evidence="6">DSM 22701 / CIP 110005 / 3As</strain>
    </source>
</reference>
<dbReference type="InterPro" id="IPR029058">
    <property type="entry name" value="AB_hydrolase_fold"/>
</dbReference>
<evidence type="ECO:0000256" key="1">
    <source>
        <dbReference type="ARBA" id="ARBA00022801"/>
    </source>
</evidence>
<dbReference type="RefSeq" id="WP_013107469.1">
    <property type="nucleotide sequence ID" value="NC_014145.1"/>
</dbReference>
<protein>
    <submittedName>
        <fullName evidence="4">Esterase/lipase</fullName>
    </submittedName>
</protein>
<feature type="domain" description="Alpha/beta hydrolase fold-3" evidence="3">
    <location>
        <begin position="82"/>
        <end position="167"/>
    </location>
</feature>
<evidence type="ECO:0000256" key="2">
    <source>
        <dbReference type="SAM" id="Phobius"/>
    </source>
</evidence>
<dbReference type="AlphaFoldDB" id="D6CNV1"/>
<reference key="1">
    <citation type="submission" date="2009-07" db="EMBL/GenBank/DDBJ databases">
        <authorList>
            <person name="Genoscope - CEA"/>
        </authorList>
    </citation>
    <scope>NUCLEOTIDE SEQUENCE</scope>
    <source>
        <strain>3As</strain>
    </source>
</reference>
<dbReference type="GO" id="GO:0016787">
    <property type="term" value="F:hydrolase activity"/>
    <property type="evidence" value="ECO:0007669"/>
    <property type="project" value="UniProtKB-KW"/>
</dbReference>
<reference evidence="4" key="3">
    <citation type="submission" date="2010-07" db="EMBL/GenBank/DDBJ databases">
        <authorList>
            <person name="Genoscope - CEA"/>
        </authorList>
    </citation>
    <scope>NUCLEOTIDE SEQUENCE</scope>
    <source>
        <strain evidence="4">3As</strain>
    </source>
</reference>
<proteinExistence type="predicted"/>
<keyword evidence="1" id="KW-0378">Hydrolase</keyword>
<feature type="transmembrane region" description="Helical" evidence="2">
    <location>
        <begin position="99"/>
        <end position="119"/>
    </location>
</feature>
<dbReference type="InterPro" id="IPR050300">
    <property type="entry name" value="GDXG_lipolytic_enzyme"/>
</dbReference>
<evidence type="ECO:0000313" key="4">
    <source>
        <dbReference type="EMBL" id="CAZ90229.1"/>
    </source>
</evidence>